<protein>
    <submittedName>
        <fullName evidence="4">Binding protein</fullName>
    </submittedName>
</protein>
<name>A0A517LZT9_9BACT</name>
<proteinExistence type="inferred from homology"/>
<comment type="similarity">
    <text evidence="1">Belongs to the bacterial solute-binding protein ModA family.</text>
</comment>
<keyword evidence="2" id="KW-0479">Metal-binding</keyword>
<dbReference type="EMBL" id="CP036261">
    <property type="protein sequence ID" value="QDS88135.1"/>
    <property type="molecule type" value="Genomic_DNA"/>
</dbReference>
<dbReference type="RefSeq" id="WP_145345110.1">
    <property type="nucleotide sequence ID" value="NZ_CP036261.1"/>
</dbReference>
<evidence type="ECO:0000256" key="2">
    <source>
        <dbReference type="ARBA" id="ARBA00022723"/>
    </source>
</evidence>
<keyword evidence="5" id="KW-1185">Reference proteome</keyword>
<evidence type="ECO:0000313" key="5">
    <source>
        <dbReference type="Proteomes" id="UP000319557"/>
    </source>
</evidence>
<evidence type="ECO:0000256" key="3">
    <source>
        <dbReference type="ARBA" id="ARBA00022729"/>
    </source>
</evidence>
<accession>A0A517LZT9</accession>
<dbReference type="AlphaFoldDB" id="A0A517LZT9"/>
<dbReference type="KEGG" id="ruv:EC9_23220"/>
<dbReference type="Gene3D" id="3.40.190.10">
    <property type="entry name" value="Periplasmic binding protein-like II"/>
    <property type="match status" value="4"/>
</dbReference>
<dbReference type="GO" id="GO:0030973">
    <property type="term" value="F:molybdate ion binding"/>
    <property type="evidence" value="ECO:0007669"/>
    <property type="project" value="TreeGrafter"/>
</dbReference>
<dbReference type="Pfam" id="PF13531">
    <property type="entry name" value="SBP_bac_11"/>
    <property type="match status" value="2"/>
</dbReference>
<reference evidence="4 5" key="1">
    <citation type="submission" date="2019-02" db="EMBL/GenBank/DDBJ databases">
        <title>Deep-cultivation of Planctomycetes and their phenomic and genomic characterization uncovers novel biology.</title>
        <authorList>
            <person name="Wiegand S."/>
            <person name="Jogler M."/>
            <person name="Boedeker C."/>
            <person name="Pinto D."/>
            <person name="Vollmers J."/>
            <person name="Rivas-Marin E."/>
            <person name="Kohn T."/>
            <person name="Peeters S.H."/>
            <person name="Heuer A."/>
            <person name="Rast P."/>
            <person name="Oberbeckmann S."/>
            <person name="Bunk B."/>
            <person name="Jeske O."/>
            <person name="Meyerdierks A."/>
            <person name="Storesund J.E."/>
            <person name="Kallscheuer N."/>
            <person name="Luecker S."/>
            <person name="Lage O.M."/>
            <person name="Pohl T."/>
            <person name="Merkel B.J."/>
            <person name="Hornburger P."/>
            <person name="Mueller R.-W."/>
            <person name="Bruemmer F."/>
            <person name="Labrenz M."/>
            <person name="Spormann A.M."/>
            <person name="Op den Camp H."/>
            <person name="Overmann J."/>
            <person name="Amann R."/>
            <person name="Jetten M.S.M."/>
            <person name="Mascher T."/>
            <person name="Medema M.H."/>
            <person name="Devos D.P."/>
            <person name="Kaster A.-K."/>
            <person name="Ovreas L."/>
            <person name="Rohde M."/>
            <person name="Galperin M.Y."/>
            <person name="Jogler C."/>
        </authorList>
    </citation>
    <scope>NUCLEOTIDE SEQUENCE [LARGE SCALE GENOMIC DNA]</scope>
    <source>
        <strain evidence="4 5">EC9</strain>
    </source>
</reference>
<gene>
    <name evidence="4" type="ORF">EC9_23220</name>
</gene>
<dbReference type="InterPro" id="IPR005950">
    <property type="entry name" value="ModA"/>
</dbReference>
<dbReference type="Proteomes" id="UP000319557">
    <property type="component" value="Chromosome"/>
</dbReference>
<dbReference type="GO" id="GO:0046872">
    <property type="term" value="F:metal ion binding"/>
    <property type="evidence" value="ECO:0007669"/>
    <property type="project" value="UniProtKB-KW"/>
</dbReference>
<keyword evidence="3" id="KW-0732">Signal</keyword>
<dbReference type="PANTHER" id="PTHR30632">
    <property type="entry name" value="MOLYBDATE-BINDING PERIPLASMIC PROTEIN"/>
    <property type="match status" value="1"/>
</dbReference>
<evidence type="ECO:0000256" key="1">
    <source>
        <dbReference type="ARBA" id="ARBA00009175"/>
    </source>
</evidence>
<evidence type="ECO:0000313" key="4">
    <source>
        <dbReference type="EMBL" id="QDS88135.1"/>
    </source>
</evidence>
<dbReference type="OrthoDB" id="249482at2"/>
<dbReference type="SUPFAM" id="SSF53850">
    <property type="entry name" value="Periplasmic binding protein-like II"/>
    <property type="match status" value="2"/>
</dbReference>
<dbReference type="NCBIfam" id="TIGR01256">
    <property type="entry name" value="modA"/>
    <property type="match status" value="1"/>
</dbReference>
<sequence>MSKTAFAMLGSVALVAVLVWLMVADGASNRNAPASASTSADPASSASDGLHIYCAASNQAVLEPIRHAYEQLTGIAISVQYGPSQTLLAQSELTGRGDLYLPADESYLATASERGLVAEILPLATMQAGLVVKRGNPKGIDDLQALLADDVRLVQANPDAAAVGKITRELLTQAGTWEAVAAATTAFRGTVTEVTNDVQVGAADAGIVYDAVLHPYPDLEFVEIEALREATSKVSLGVLQSSQEPAKSLHFARFVAARDQGLKVYAEHGFRVAAGDPWAEVPELSIFAGSMLRPAIEETIVAFEEREGVLVSRVYNGCGILVAQMQAGQQPDAYFACDVEFMNQVQDIFPDPVDVSQNELVILVPKGNPRKIATLADLRQPDLRVGIGHEKQCAMGWITQNVFRESGMQRELMSNVTVQTPTGDMLVNQLRTGSLDAAVVYLSNAAGSAEHFDAVQIQGIPCSTATQPWAVAKGSHYPQLASRLFEMLISSDSQAIFTAEGFRWKKGL</sequence>
<dbReference type="InterPro" id="IPR050682">
    <property type="entry name" value="ModA/WtpA"/>
</dbReference>
<dbReference type="GO" id="GO:0015689">
    <property type="term" value="P:molybdate ion transport"/>
    <property type="evidence" value="ECO:0007669"/>
    <property type="project" value="InterPro"/>
</dbReference>
<dbReference type="PANTHER" id="PTHR30632:SF0">
    <property type="entry name" value="SULFATE-BINDING PROTEIN"/>
    <property type="match status" value="1"/>
</dbReference>
<organism evidence="4 5">
    <name type="scientific">Rosistilla ulvae</name>
    <dbReference type="NCBI Taxonomy" id="1930277"/>
    <lineage>
        <taxon>Bacteria</taxon>
        <taxon>Pseudomonadati</taxon>
        <taxon>Planctomycetota</taxon>
        <taxon>Planctomycetia</taxon>
        <taxon>Pirellulales</taxon>
        <taxon>Pirellulaceae</taxon>
        <taxon>Rosistilla</taxon>
    </lineage>
</organism>